<sequence length="161" mass="19350">MAANSPRNSLGNVRSDMDITYPEHLSRLNRHLVVEYAKPHTKSRRQNRPRNRYRTQPVTFDEIKKLTKKTPSSMIRMKMRYYFLHLFNPTLNKTSSSFLNPSARRPTMLTQAQKTMDWIASMENHQFSPSRWINLEGQIMEGKRLFELFFEFWFKVIYFHS</sequence>
<dbReference type="AlphaFoldDB" id="A0AAV4S8W8"/>
<dbReference type="InterPro" id="IPR031521">
    <property type="entry name" value="DUF4695"/>
</dbReference>
<dbReference type="Proteomes" id="UP001054945">
    <property type="component" value="Unassembled WGS sequence"/>
</dbReference>
<name>A0AAV4S8W8_CAEEX</name>
<accession>A0AAV4S8W8</accession>
<evidence type="ECO:0000313" key="1">
    <source>
        <dbReference type="EMBL" id="GIY30688.1"/>
    </source>
</evidence>
<evidence type="ECO:0000313" key="2">
    <source>
        <dbReference type="Proteomes" id="UP001054945"/>
    </source>
</evidence>
<keyword evidence="2" id="KW-1185">Reference proteome</keyword>
<dbReference type="Pfam" id="PF15766">
    <property type="entry name" value="DUF4695"/>
    <property type="match status" value="1"/>
</dbReference>
<proteinExistence type="predicted"/>
<gene>
    <name evidence="1" type="primary">AVEN_191176_1</name>
    <name evidence="1" type="ORF">CEXT_638511</name>
</gene>
<protein>
    <submittedName>
        <fullName evidence="1">Uncharacterized protein</fullName>
    </submittedName>
</protein>
<organism evidence="1 2">
    <name type="scientific">Caerostris extrusa</name>
    <name type="common">Bark spider</name>
    <name type="synonym">Caerostris bankana</name>
    <dbReference type="NCBI Taxonomy" id="172846"/>
    <lineage>
        <taxon>Eukaryota</taxon>
        <taxon>Metazoa</taxon>
        <taxon>Ecdysozoa</taxon>
        <taxon>Arthropoda</taxon>
        <taxon>Chelicerata</taxon>
        <taxon>Arachnida</taxon>
        <taxon>Araneae</taxon>
        <taxon>Araneomorphae</taxon>
        <taxon>Entelegynae</taxon>
        <taxon>Araneoidea</taxon>
        <taxon>Araneidae</taxon>
        <taxon>Caerostris</taxon>
    </lineage>
</organism>
<dbReference type="EMBL" id="BPLR01009264">
    <property type="protein sequence ID" value="GIY30688.1"/>
    <property type="molecule type" value="Genomic_DNA"/>
</dbReference>
<reference evidence="1 2" key="1">
    <citation type="submission" date="2021-06" db="EMBL/GenBank/DDBJ databases">
        <title>Caerostris extrusa draft genome.</title>
        <authorList>
            <person name="Kono N."/>
            <person name="Arakawa K."/>
        </authorList>
    </citation>
    <scope>NUCLEOTIDE SEQUENCE [LARGE SCALE GENOMIC DNA]</scope>
</reference>
<comment type="caution">
    <text evidence="1">The sequence shown here is derived from an EMBL/GenBank/DDBJ whole genome shotgun (WGS) entry which is preliminary data.</text>
</comment>